<evidence type="ECO:0000313" key="3">
    <source>
        <dbReference type="Proteomes" id="UP000030437"/>
    </source>
</evidence>
<gene>
    <name evidence="2" type="ORF">CD32_23285</name>
</gene>
<name>A0A0A3IBU7_9BACI</name>
<dbReference type="InterPro" id="IPR029068">
    <property type="entry name" value="Glyas_Bleomycin-R_OHBP_Dase"/>
</dbReference>
<dbReference type="EMBL" id="JPVP01000060">
    <property type="protein sequence ID" value="KGR82204.1"/>
    <property type="molecule type" value="Genomic_DNA"/>
</dbReference>
<keyword evidence="3" id="KW-1185">Reference proteome</keyword>
<dbReference type="InterPro" id="IPR040553">
    <property type="entry name" value="TxDE"/>
</dbReference>
<comment type="caution">
    <text evidence="2">The sequence shown here is derived from an EMBL/GenBank/DDBJ whole genome shotgun (WGS) entry which is preliminary data.</text>
</comment>
<dbReference type="RefSeq" id="WP_036159476.1">
    <property type="nucleotide sequence ID" value="NZ_AVCX01000001.1"/>
</dbReference>
<evidence type="ECO:0000313" key="2">
    <source>
        <dbReference type="EMBL" id="KGR82204.1"/>
    </source>
</evidence>
<dbReference type="Proteomes" id="UP000030437">
    <property type="component" value="Unassembled WGS sequence"/>
</dbReference>
<dbReference type="STRING" id="1220589.CD32_23285"/>
<evidence type="ECO:0000259" key="1">
    <source>
        <dbReference type="PROSITE" id="PS51819"/>
    </source>
</evidence>
<accession>A0A0A3IBU7</accession>
<feature type="domain" description="VOC" evidence="1">
    <location>
        <begin position="2"/>
        <end position="115"/>
    </location>
</feature>
<dbReference type="PROSITE" id="PS51819">
    <property type="entry name" value="VOC"/>
    <property type="match status" value="1"/>
</dbReference>
<sequence length="216" mass="24819">MKITQVELFIANFEETISFYKDQLHWDLLNTKDGKATFRVGESLLVLHQNEESKHYYHFAFNIPPNLFHSAKHWIQQRMTLLTEDGDDEVDFTESKAKALYFEDPAGNIIEYIARSTTPTALTVEFSPTQLVGISEIGVSTNDVKIVVEELMGMGIFPRNNENIYESQFLNFMGEAEEGNYIIVGPVGRRWIFSEKPGKETPTIIHTDRGIFRYSI</sequence>
<reference evidence="2 3" key="1">
    <citation type="submission" date="2014-02" db="EMBL/GenBank/DDBJ databases">
        <title>Draft genome sequence of Lysinibacillus odysseyi NBRC 100172.</title>
        <authorList>
            <person name="Zhang F."/>
            <person name="Wang G."/>
            <person name="Zhang L."/>
        </authorList>
    </citation>
    <scope>NUCLEOTIDE SEQUENCE [LARGE SCALE GENOMIC DNA]</scope>
    <source>
        <strain evidence="2 3">NBRC 100172</strain>
    </source>
</reference>
<protein>
    <recommendedName>
        <fullName evidence="1">VOC domain-containing protein</fullName>
    </recommendedName>
</protein>
<dbReference type="Pfam" id="PF00903">
    <property type="entry name" value="Glyoxalase"/>
    <property type="match status" value="1"/>
</dbReference>
<dbReference type="eggNOG" id="COG0346">
    <property type="taxonomic scope" value="Bacteria"/>
</dbReference>
<dbReference type="OrthoDB" id="2703022at2"/>
<dbReference type="InterPro" id="IPR004360">
    <property type="entry name" value="Glyas_Fos-R_dOase_dom"/>
</dbReference>
<dbReference type="Pfam" id="PF18711">
    <property type="entry name" value="TxDE"/>
    <property type="match status" value="1"/>
</dbReference>
<dbReference type="AlphaFoldDB" id="A0A0A3IBU7"/>
<dbReference type="Gene3D" id="3.10.180.10">
    <property type="entry name" value="2,3-Dihydroxybiphenyl 1,2-Dioxygenase, domain 1"/>
    <property type="match status" value="1"/>
</dbReference>
<organism evidence="2 3">
    <name type="scientific">Lysinibacillus odysseyi 34hs-1 = NBRC 100172</name>
    <dbReference type="NCBI Taxonomy" id="1220589"/>
    <lineage>
        <taxon>Bacteria</taxon>
        <taxon>Bacillati</taxon>
        <taxon>Bacillota</taxon>
        <taxon>Bacilli</taxon>
        <taxon>Bacillales</taxon>
        <taxon>Bacillaceae</taxon>
        <taxon>Lysinibacillus</taxon>
    </lineage>
</organism>
<dbReference type="SUPFAM" id="SSF54593">
    <property type="entry name" value="Glyoxalase/Bleomycin resistance protein/Dihydroxybiphenyl dioxygenase"/>
    <property type="match status" value="1"/>
</dbReference>
<proteinExistence type="predicted"/>
<dbReference type="InterPro" id="IPR037523">
    <property type="entry name" value="VOC_core"/>
</dbReference>